<dbReference type="InterPro" id="IPR000644">
    <property type="entry name" value="CBS_dom"/>
</dbReference>
<comment type="function">
    <text evidence="9">Acts as a magnesium transporter.</text>
</comment>
<evidence type="ECO:0000256" key="3">
    <source>
        <dbReference type="ARBA" id="ARBA00022448"/>
    </source>
</evidence>
<dbReference type="InterPro" id="IPR006669">
    <property type="entry name" value="MgtE_transporter"/>
</dbReference>
<evidence type="ECO:0000256" key="8">
    <source>
        <dbReference type="PROSITE-ProRule" id="PRU00703"/>
    </source>
</evidence>
<evidence type="ECO:0000256" key="1">
    <source>
        <dbReference type="ARBA" id="ARBA00004141"/>
    </source>
</evidence>
<evidence type="ECO:0000256" key="4">
    <source>
        <dbReference type="ARBA" id="ARBA00022692"/>
    </source>
</evidence>
<dbReference type="SUPFAM" id="SSF54631">
    <property type="entry name" value="CBS-domain pair"/>
    <property type="match status" value="1"/>
</dbReference>
<dbReference type="PROSITE" id="PS51371">
    <property type="entry name" value="CBS"/>
    <property type="match status" value="1"/>
</dbReference>
<comment type="subunit">
    <text evidence="9">Homodimer.</text>
</comment>
<evidence type="ECO:0000256" key="9">
    <source>
        <dbReference type="RuleBase" id="RU362011"/>
    </source>
</evidence>
<gene>
    <name evidence="11" type="ORF">GGQ67_001408</name>
</gene>
<keyword evidence="5 9" id="KW-0460">Magnesium</keyword>
<dbReference type="GO" id="GO:0015095">
    <property type="term" value="F:magnesium ion transmembrane transporter activity"/>
    <property type="evidence" value="ECO:0007669"/>
    <property type="project" value="UniProtKB-UniRule"/>
</dbReference>
<dbReference type="Gene3D" id="3.10.580.10">
    <property type="entry name" value="CBS-domain"/>
    <property type="match status" value="1"/>
</dbReference>
<evidence type="ECO:0000313" key="11">
    <source>
        <dbReference type="EMBL" id="MBB3963769.1"/>
    </source>
</evidence>
<comment type="subcellular location">
    <subcellularLocation>
        <location evidence="9">Cell membrane</location>
        <topology evidence="9">Multi-pass membrane protein</topology>
    </subcellularLocation>
    <subcellularLocation>
        <location evidence="1">Membrane</location>
        <topology evidence="1">Multi-pass membrane protein</topology>
    </subcellularLocation>
</comment>
<dbReference type="InterPro" id="IPR036739">
    <property type="entry name" value="SLC41_membr_dom_sf"/>
</dbReference>
<comment type="similarity">
    <text evidence="2 9">Belongs to the SLC41A transporter family.</text>
</comment>
<keyword evidence="9" id="KW-1003">Cell membrane</keyword>
<evidence type="ECO:0000256" key="7">
    <source>
        <dbReference type="ARBA" id="ARBA00023136"/>
    </source>
</evidence>
<dbReference type="Pfam" id="PF01769">
    <property type="entry name" value="MgtE"/>
    <property type="match status" value="1"/>
</dbReference>
<feature type="transmembrane region" description="Helical" evidence="9">
    <location>
        <begin position="430"/>
        <end position="453"/>
    </location>
</feature>
<dbReference type="SMART" id="SM00924">
    <property type="entry name" value="MgtE_N"/>
    <property type="match status" value="1"/>
</dbReference>
<dbReference type="PANTHER" id="PTHR43773">
    <property type="entry name" value="MAGNESIUM TRANSPORTER MGTE"/>
    <property type="match status" value="1"/>
</dbReference>
<dbReference type="InterPro" id="IPR046342">
    <property type="entry name" value="CBS_dom_sf"/>
</dbReference>
<dbReference type="SMART" id="SM00116">
    <property type="entry name" value="CBS"/>
    <property type="match status" value="2"/>
</dbReference>
<keyword evidence="4 9" id="KW-0812">Transmembrane</keyword>
<dbReference type="GO" id="GO:0046872">
    <property type="term" value="F:metal ion binding"/>
    <property type="evidence" value="ECO:0007669"/>
    <property type="project" value="UniProtKB-KW"/>
</dbReference>
<proteinExistence type="inferred from homology"/>
<dbReference type="Gene3D" id="1.10.357.20">
    <property type="entry name" value="SLC41 divalent cation transporters, integral membrane domain"/>
    <property type="match status" value="1"/>
</dbReference>
<comment type="caution">
    <text evidence="11">The sequence shown here is derived from an EMBL/GenBank/DDBJ whole genome shotgun (WGS) entry which is preliminary data.</text>
</comment>
<evidence type="ECO:0000256" key="2">
    <source>
        <dbReference type="ARBA" id="ARBA00009749"/>
    </source>
</evidence>
<sequence>MNINRFPLRAGHAARFFASDSLGAITTAERVERLNALEIPEAAAILATLPQQKAVRILGRPELHHAAAMLTEMPVEQAARLLNATANDRVADLFQEMDDDARAHLFSKLDRATCLAVQHLMGYPPRTAGSIMTTEFVSVPATWTVEKTLEHVRKVERSRETVYAIYVLDVETQALTSVVTLRRLINGEPQASVLSVAQQGGIVIADPLMTQEDVARLIRKHNLLALPVIGESGHMLGIVTVDDVIDTMIADQTEDAQKFGGMEALGKPYMAISFAGMLRKRAGWLCALFLGEMLTASAMQYFEGELEKAIVLTLFVPLIMSSGGNSGSQATSLIIRALALGELKLSDWWRVLLRELPTGMVLGSILGTVGFSRIVLWQTIGLYDYGEHWILVGFTVFSALIGIVTFGSVAGSMLPFLMQRLRLDPASASAPFVATLVDVTGLVIYFSVALLILSGTLL</sequence>
<keyword evidence="8" id="KW-0129">CBS domain</keyword>
<keyword evidence="3 9" id="KW-0813">Transport</keyword>
<dbReference type="NCBIfam" id="TIGR00400">
    <property type="entry name" value="mgtE"/>
    <property type="match status" value="1"/>
</dbReference>
<feature type="transmembrane region" description="Helical" evidence="9">
    <location>
        <begin position="389"/>
        <end position="418"/>
    </location>
</feature>
<dbReference type="EMBL" id="JACIDW010000003">
    <property type="protein sequence ID" value="MBB3963769.1"/>
    <property type="molecule type" value="Genomic_DNA"/>
</dbReference>
<feature type="transmembrane region" description="Helical" evidence="9">
    <location>
        <begin position="356"/>
        <end position="377"/>
    </location>
</feature>
<dbReference type="Pfam" id="PF00571">
    <property type="entry name" value="CBS"/>
    <property type="match status" value="2"/>
</dbReference>
<evidence type="ECO:0000259" key="10">
    <source>
        <dbReference type="PROSITE" id="PS51371"/>
    </source>
</evidence>
<dbReference type="PANTHER" id="PTHR43773:SF1">
    <property type="entry name" value="MAGNESIUM TRANSPORTER MGTE"/>
    <property type="match status" value="1"/>
</dbReference>
<dbReference type="InterPro" id="IPR038076">
    <property type="entry name" value="MgtE_N_sf"/>
</dbReference>
<reference evidence="11 12" key="1">
    <citation type="submission" date="2020-08" db="EMBL/GenBank/DDBJ databases">
        <title>Genomic Encyclopedia of Type Strains, Phase IV (KMG-IV): sequencing the most valuable type-strain genomes for metagenomic binning, comparative biology and taxonomic classification.</title>
        <authorList>
            <person name="Goeker M."/>
        </authorList>
    </citation>
    <scope>NUCLEOTIDE SEQUENCE [LARGE SCALE GENOMIC DNA]</scope>
    <source>
        <strain evidence="11 12">DSM 26575</strain>
    </source>
</reference>
<dbReference type="RefSeq" id="WP_183899467.1">
    <property type="nucleotide sequence ID" value="NZ_JACIDW010000003.1"/>
</dbReference>
<dbReference type="Proteomes" id="UP000582090">
    <property type="component" value="Unassembled WGS sequence"/>
</dbReference>
<feature type="domain" description="CBS" evidence="10">
    <location>
        <begin position="197"/>
        <end position="254"/>
    </location>
</feature>
<dbReference type="InterPro" id="IPR006667">
    <property type="entry name" value="SLC41_membr_dom"/>
</dbReference>
<dbReference type="GO" id="GO:0005886">
    <property type="term" value="C:plasma membrane"/>
    <property type="evidence" value="ECO:0007669"/>
    <property type="project" value="UniProtKB-SubCell"/>
</dbReference>
<accession>A0A7W6CSW5</accession>
<dbReference type="Gene3D" id="1.25.60.10">
    <property type="entry name" value="MgtE N-terminal domain-like"/>
    <property type="match status" value="1"/>
</dbReference>
<keyword evidence="7 9" id="KW-0472">Membrane</keyword>
<dbReference type="CDD" id="cd04606">
    <property type="entry name" value="CBS_pair_Mg_transporter"/>
    <property type="match status" value="1"/>
</dbReference>
<dbReference type="Pfam" id="PF03448">
    <property type="entry name" value="MgtE_N"/>
    <property type="match status" value="1"/>
</dbReference>
<keyword evidence="6 9" id="KW-1133">Transmembrane helix</keyword>
<evidence type="ECO:0000313" key="12">
    <source>
        <dbReference type="Proteomes" id="UP000582090"/>
    </source>
</evidence>
<keyword evidence="9" id="KW-0479">Metal-binding</keyword>
<protein>
    <recommendedName>
        <fullName evidence="9">Magnesium transporter MgtE</fullName>
    </recommendedName>
</protein>
<name>A0A7W6CSW5_9HYPH</name>
<organism evidence="11 12">
    <name type="scientific">Rhizobium metallidurans</name>
    <dbReference type="NCBI Taxonomy" id="1265931"/>
    <lineage>
        <taxon>Bacteria</taxon>
        <taxon>Pseudomonadati</taxon>
        <taxon>Pseudomonadota</taxon>
        <taxon>Alphaproteobacteria</taxon>
        <taxon>Hyphomicrobiales</taxon>
        <taxon>Rhizobiaceae</taxon>
        <taxon>Rhizobium/Agrobacterium group</taxon>
        <taxon>Rhizobium</taxon>
    </lineage>
</organism>
<dbReference type="AlphaFoldDB" id="A0A7W6CSW5"/>
<keyword evidence="12" id="KW-1185">Reference proteome</keyword>
<evidence type="ECO:0000256" key="6">
    <source>
        <dbReference type="ARBA" id="ARBA00022989"/>
    </source>
</evidence>
<comment type="caution">
    <text evidence="9">Lacks conserved residue(s) required for the propagation of feature annotation.</text>
</comment>
<evidence type="ECO:0000256" key="5">
    <source>
        <dbReference type="ARBA" id="ARBA00022842"/>
    </source>
</evidence>
<dbReference type="InterPro" id="IPR006668">
    <property type="entry name" value="Mg_transptr_MgtE_intracell_dom"/>
</dbReference>
<dbReference type="SUPFAM" id="SSF161093">
    <property type="entry name" value="MgtE membrane domain-like"/>
    <property type="match status" value="1"/>
</dbReference>
<dbReference type="SUPFAM" id="SSF158791">
    <property type="entry name" value="MgtE N-terminal domain-like"/>
    <property type="match status" value="1"/>
</dbReference>